<dbReference type="AlphaFoldDB" id="A0A8J2PWP7"/>
<dbReference type="EMBL" id="CAJVCH010533548">
    <property type="protein sequence ID" value="CAG7824655.1"/>
    <property type="molecule type" value="Genomic_DNA"/>
</dbReference>
<evidence type="ECO:0000313" key="4">
    <source>
        <dbReference type="EMBL" id="CAG7824655.1"/>
    </source>
</evidence>
<dbReference type="GO" id="GO:0030149">
    <property type="term" value="P:sphingolipid catabolic process"/>
    <property type="evidence" value="ECO:0007669"/>
    <property type="project" value="TreeGrafter"/>
</dbReference>
<dbReference type="GO" id="GO:0016020">
    <property type="term" value="C:membrane"/>
    <property type="evidence" value="ECO:0007669"/>
    <property type="project" value="GOC"/>
</dbReference>
<evidence type="ECO:0000313" key="5">
    <source>
        <dbReference type="Proteomes" id="UP000708208"/>
    </source>
</evidence>
<dbReference type="PANTHER" id="PTHR42735">
    <property type="match status" value="1"/>
</dbReference>
<feature type="non-terminal residue" evidence="4">
    <location>
        <position position="1"/>
    </location>
</feature>
<protein>
    <submittedName>
        <fullName evidence="4">Uncharacterized protein</fullName>
    </submittedName>
</protein>
<comment type="cofactor">
    <cofactor evidence="1">
        <name>pyridoxal 5'-phosphate</name>
        <dbReference type="ChEBI" id="CHEBI:597326"/>
    </cofactor>
</comment>
<sequence length="150" mass="16589">AIGSDVFDIYRLADILNNKGWNLNNLQFPSGIHICVTYRHKLEGVVEQFLKDVTDGVNVIMQNPQDKVSGAIAIYATSQKIHDRSIVDGIIEIYMDSCYNTTPCANSIVENVQTVSDHQKTSETKLLPLEIASVDKSCNELISTPTDLSC</sequence>
<dbReference type="GO" id="GO:0005783">
    <property type="term" value="C:endoplasmic reticulum"/>
    <property type="evidence" value="ECO:0007669"/>
    <property type="project" value="TreeGrafter"/>
</dbReference>
<organism evidence="4 5">
    <name type="scientific">Allacma fusca</name>
    <dbReference type="NCBI Taxonomy" id="39272"/>
    <lineage>
        <taxon>Eukaryota</taxon>
        <taxon>Metazoa</taxon>
        <taxon>Ecdysozoa</taxon>
        <taxon>Arthropoda</taxon>
        <taxon>Hexapoda</taxon>
        <taxon>Collembola</taxon>
        <taxon>Symphypleona</taxon>
        <taxon>Sminthuridae</taxon>
        <taxon>Allacma</taxon>
    </lineage>
</organism>
<evidence type="ECO:0000256" key="1">
    <source>
        <dbReference type="ARBA" id="ARBA00001933"/>
    </source>
</evidence>
<comment type="caution">
    <text evidence="4">The sequence shown here is derived from an EMBL/GenBank/DDBJ whole genome shotgun (WGS) entry which is preliminary data.</text>
</comment>
<feature type="non-terminal residue" evidence="4">
    <location>
        <position position="150"/>
    </location>
</feature>
<evidence type="ECO:0000256" key="3">
    <source>
        <dbReference type="ARBA" id="ARBA00023239"/>
    </source>
</evidence>
<dbReference type="PANTHER" id="PTHR42735:SF6">
    <property type="entry name" value="SPHINGOSINE-1-PHOSPHATE LYASE 1"/>
    <property type="match status" value="1"/>
</dbReference>
<dbReference type="OrthoDB" id="10254570at2759"/>
<accession>A0A8J2PWP7</accession>
<dbReference type="InterPro" id="IPR050477">
    <property type="entry name" value="GrpII_AminoAcid_Decarb"/>
</dbReference>
<name>A0A8J2PWP7_9HEXA</name>
<keyword evidence="3" id="KW-0456">Lyase</keyword>
<evidence type="ECO:0000256" key="2">
    <source>
        <dbReference type="ARBA" id="ARBA00022898"/>
    </source>
</evidence>
<reference evidence="4" key="1">
    <citation type="submission" date="2021-06" db="EMBL/GenBank/DDBJ databases">
        <authorList>
            <person name="Hodson N. C."/>
            <person name="Mongue J. A."/>
            <person name="Jaron S. K."/>
        </authorList>
    </citation>
    <scope>NUCLEOTIDE SEQUENCE</scope>
</reference>
<keyword evidence="2" id="KW-0663">Pyridoxal phosphate</keyword>
<proteinExistence type="predicted"/>
<dbReference type="GO" id="GO:0008117">
    <property type="term" value="F:sphinganine-1-phosphate aldolase activity"/>
    <property type="evidence" value="ECO:0007669"/>
    <property type="project" value="TreeGrafter"/>
</dbReference>
<dbReference type="FunFam" id="6.10.140.2150:FF:000001">
    <property type="entry name" value="Sphingosine-1-phosphate lyase 1"/>
    <property type="match status" value="1"/>
</dbReference>
<gene>
    <name evidence="4" type="ORF">AFUS01_LOCUS34801</name>
</gene>
<keyword evidence="5" id="KW-1185">Reference proteome</keyword>
<dbReference type="Proteomes" id="UP000708208">
    <property type="component" value="Unassembled WGS sequence"/>
</dbReference>